<comment type="caution">
    <text evidence="2">The sequence shown here is derived from an EMBL/GenBank/DDBJ whole genome shotgun (WGS) entry which is preliminary data.</text>
</comment>
<accession>A0A9Q1J1N7</accession>
<name>A0A9Q1J1N7_SYNKA</name>
<protein>
    <submittedName>
        <fullName evidence="2">Uncharacterized protein</fullName>
    </submittedName>
</protein>
<keyword evidence="3" id="KW-1185">Reference proteome</keyword>
<reference evidence="2" key="1">
    <citation type="journal article" date="2023" name="Science">
        <title>Genome structures resolve the early diversification of teleost fishes.</title>
        <authorList>
            <person name="Parey E."/>
            <person name="Louis A."/>
            <person name="Montfort J."/>
            <person name="Bouchez O."/>
            <person name="Roques C."/>
            <person name="Iampietro C."/>
            <person name="Lluch J."/>
            <person name="Castinel A."/>
            <person name="Donnadieu C."/>
            <person name="Desvignes T."/>
            <person name="Floi Bucao C."/>
            <person name="Jouanno E."/>
            <person name="Wen M."/>
            <person name="Mejri S."/>
            <person name="Dirks R."/>
            <person name="Jansen H."/>
            <person name="Henkel C."/>
            <person name="Chen W.J."/>
            <person name="Zahm M."/>
            <person name="Cabau C."/>
            <person name="Klopp C."/>
            <person name="Thompson A.W."/>
            <person name="Robinson-Rechavi M."/>
            <person name="Braasch I."/>
            <person name="Lecointre G."/>
            <person name="Bobe J."/>
            <person name="Postlethwait J.H."/>
            <person name="Berthelot C."/>
            <person name="Roest Crollius H."/>
            <person name="Guiguen Y."/>
        </authorList>
    </citation>
    <scope>NUCLEOTIDE SEQUENCE</scope>
    <source>
        <strain evidence="2">WJC10195</strain>
    </source>
</reference>
<evidence type="ECO:0000313" key="2">
    <source>
        <dbReference type="EMBL" id="KAJ8362886.1"/>
    </source>
</evidence>
<dbReference type="Proteomes" id="UP001152622">
    <property type="component" value="Chromosome 4"/>
</dbReference>
<feature type="compositionally biased region" description="Basic and acidic residues" evidence="1">
    <location>
        <begin position="76"/>
        <end position="86"/>
    </location>
</feature>
<gene>
    <name evidence="2" type="ORF">SKAU_G00117170</name>
</gene>
<sequence>MVGRNSTMQWGTLGTHLGTCAQHSSECRRVSLELDFSRGFSNKTGIYTLHYKLMCSSNSGATNHQRSAGIRGLKGIGEEPQRDSDGGQRSPFRLRVGPYGRGVPAGRSTCVRLASPRFGLRSPHTCSARALSPDGPKRSRLKDLEPNGAARGESLRFYTY</sequence>
<evidence type="ECO:0000256" key="1">
    <source>
        <dbReference type="SAM" id="MobiDB-lite"/>
    </source>
</evidence>
<proteinExistence type="predicted"/>
<dbReference type="EMBL" id="JAINUF010000004">
    <property type="protein sequence ID" value="KAJ8362886.1"/>
    <property type="molecule type" value="Genomic_DNA"/>
</dbReference>
<evidence type="ECO:0000313" key="3">
    <source>
        <dbReference type="Proteomes" id="UP001152622"/>
    </source>
</evidence>
<feature type="region of interest" description="Disordered" evidence="1">
    <location>
        <begin position="124"/>
        <end position="147"/>
    </location>
</feature>
<feature type="compositionally biased region" description="Basic and acidic residues" evidence="1">
    <location>
        <begin position="135"/>
        <end position="145"/>
    </location>
</feature>
<feature type="region of interest" description="Disordered" evidence="1">
    <location>
        <begin position="62"/>
        <end position="100"/>
    </location>
</feature>
<dbReference type="AlphaFoldDB" id="A0A9Q1J1N7"/>
<organism evidence="2 3">
    <name type="scientific">Synaphobranchus kaupii</name>
    <name type="common">Kaup's arrowtooth eel</name>
    <dbReference type="NCBI Taxonomy" id="118154"/>
    <lineage>
        <taxon>Eukaryota</taxon>
        <taxon>Metazoa</taxon>
        <taxon>Chordata</taxon>
        <taxon>Craniata</taxon>
        <taxon>Vertebrata</taxon>
        <taxon>Euteleostomi</taxon>
        <taxon>Actinopterygii</taxon>
        <taxon>Neopterygii</taxon>
        <taxon>Teleostei</taxon>
        <taxon>Anguilliformes</taxon>
        <taxon>Synaphobranchidae</taxon>
        <taxon>Synaphobranchus</taxon>
    </lineage>
</organism>